<evidence type="ECO:0000313" key="9">
    <source>
        <dbReference type="Proteomes" id="UP000824250"/>
    </source>
</evidence>
<name>A0A9D1D5T0_9FIRM</name>
<reference evidence="8" key="2">
    <citation type="journal article" date="2021" name="PeerJ">
        <title>Extensive microbial diversity within the chicken gut microbiome revealed by metagenomics and culture.</title>
        <authorList>
            <person name="Gilroy R."/>
            <person name="Ravi A."/>
            <person name="Getino M."/>
            <person name="Pursley I."/>
            <person name="Horton D.L."/>
            <person name="Alikhan N.F."/>
            <person name="Baker D."/>
            <person name="Gharbi K."/>
            <person name="Hall N."/>
            <person name="Watson M."/>
            <person name="Adriaenssens E.M."/>
            <person name="Foster-Nyarko E."/>
            <person name="Jarju S."/>
            <person name="Secka A."/>
            <person name="Antonio M."/>
            <person name="Oren A."/>
            <person name="Chaudhuri R.R."/>
            <person name="La Ragione R."/>
            <person name="Hildebrand F."/>
            <person name="Pallen M.J."/>
        </authorList>
    </citation>
    <scope>NUCLEOTIDE SEQUENCE</scope>
    <source>
        <strain evidence="8">CHK180-2868</strain>
    </source>
</reference>
<dbReference type="InterPro" id="IPR015867">
    <property type="entry name" value="N-reg_PII/ATP_PRibTrfase_C"/>
</dbReference>
<dbReference type="EMBL" id="DVGC01000036">
    <property type="protein sequence ID" value="HIR05638.1"/>
    <property type="molecule type" value="Genomic_DNA"/>
</dbReference>
<dbReference type="CDD" id="cd16380">
    <property type="entry name" value="YitT_C"/>
    <property type="match status" value="1"/>
</dbReference>
<dbReference type="Pfam" id="PF10035">
    <property type="entry name" value="DUF2179"/>
    <property type="match status" value="1"/>
</dbReference>
<dbReference type="InterPro" id="IPR003740">
    <property type="entry name" value="YitT"/>
</dbReference>
<dbReference type="Proteomes" id="UP000824250">
    <property type="component" value="Unassembled WGS sequence"/>
</dbReference>
<dbReference type="InterPro" id="IPR051461">
    <property type="entry name" value="UPF0750_membrane"/>
</dbReference>
<feature type="transmembrane region" description="Helical" evidence="6">
    <location>
        <begin position="115"/>
        <end position="134"/>
    </location>
</feature>
<keyword evidence="5 6" id="KW-0472">Membrane</keyword>
<accession>A0A9D1D5T0</accession>
<evidence type="ECO:0000259" key="7">
    <source>
        <dbReference type="Pfam" id="PF10035"/>
    </source>
</evidence>
<evidence type="ECO:0000256" key="2">
    <source>
        <dbReference type="ARBA" id="ARBA00022475"/>
    </source>
</evidence>
<dbReference type="GO" id="GO:0005886">
    <property type="term" value="C:plasma membrane"/>
    <property type="evidence" value="ECO:0007669"/>
    <property type="project" value="UniProtKB-SubCell"/>
</dbReference>
<feature type="domain" description="DUF2179" evidence="7">
    <location>
        <begin position="229"/>
        <end position="283"/>
    </location>
</feature>
<reference evidence="8" key="1">
    <citation type="submission" date="2020-10" db="EMBL/GenBank/DDBJ databases">
        <authorList>
            <person name="Gilroy R."/>
        </authorList>
    </citation>
    <scope>NUCLEOTIDE SEQUENCE</scope>
    <source>
        <strain evidence="8">CHK180-2868</strain>
    </source>
</reference>
<dbReference type="InterPro" id="IPR019264">
    <property type="entry name" value="DUF2179"/>
</dbReference>
<gene>
    <name evidence="8" type="ORF">IAB28_06695</name>
</gene>
<proteinExistence type="predicted"/>
<feature type="transmembrane region" description="Helical" evidence="6">
    <location>
        <begin position="84"/>
        <end position="103"/>
    </location>
</feature>
<dbReference type="PANTHER" id="PTHR33545:SF5">
    <property type="entry name" value="UPF0750 MEMBRANE PROTEIN YITT"/>
    <property type="match status" value="1"/>
</dbReference>
<feature type="transmembrane region" description="Helical" evidence="6">
    <location>
        <begin position="57"/>
        <end position="77"/>
    </location>
</feature>
<keyword evidence="3 6" id="KW-0812">Transmembrane</keyword>
<dbReference type="Pfam" id="PF02588">
    <property type="entry name" value="YitT_membrane"/>
    <property type="match status" value="1"/>
</dbReference>
<protein>
    <submittedName>
        <fullName evidence="8">YitT family protein</fullName>
    </submittedName>
</protein>
<dbReference type="PIRSF" id="PIRSF006483">
    <property type="entry name" value="Membrane_protein_YitT"/>
    <property type="match status" value="1"/>
</dbReference>
<dbReference type="PANTHER" id="PTHR33545">
    <property type="entry name" value="UPF0750 MEMBRANE PROTEIN YITT-RELATED"/>
    <property type="match status" value="1"/>
</dbReference>
<keyword evidence="2" id="KW-1003">Cell membrane</keyword>
<evidence type="ECO:0000256" key="1">
    <source>
        <dbReference type="ARBA" id="ARBA00004651"/>
    </source>
</evidence>
<evidence type="ECO:0000256" key="3">
    <source>
        <dbReference type="ARBA" id="ARBA00022692"/>
    </source>
</evidence>
<dbReference type="AlphaFoldDB" id="A0A9D1D5T0"/>
<sequence>METTVNQKQKYRKLAVKILTILVGLTCYAIGTALFVLPSDMIAAGTTGLALLAEHYWGLPLSVFVAAFNVLMFLLGLAELGKEFALSTLIATFYYPFALDQAIRIVGDWVFTEDPMLCAIFAGLMIGFSLGIVIRAGASTGGMDIPPLVLRKRLGIPVSVSMYAFDFVILLTQLTFRDKEKILYGLIMVMIYTVVLDKVLMMGTRQMQVKIISERYEEISEMIQKKLDRGTTLLHIEGGHLKKPSKAVLSVVSARELSKLNSLVMELDENAFMIINQVGEVHGRGFTLTKKYT</sequence>
<dbReference type="Gene3D" id="3.30.70.120">
    <property type="match status" value="1"/>
</dbReference>
<evidence type="ECO:0000256" key="6">
    <source>
        <dbReference type="SAM" id="Phobius"/>
    </source>
</evidence>
<keyword evidence="4 6" id="KW-1133">Transmembrane helix</keyword>
<organism evidence="8 9">
    <name type="scientific">Candidatus Copromonas faecavium</name>
    <name type="common">nom. illeg.</name>
    <dbReference type="NCBI Taxonomy" id="2840740"/>
    <lineage>
        <taxon>Bacteria</taxon>
        <taxon>Bacillati</taxon>
        <taxon>Bacillota</taxon>
        <taxon>Clostridia</taxon>
        <taxon>Lachnospirales</taxon>
        <taxon>Lachnospiraceae</taxon>
        <taxon>Candidatus Copromonas (nom. illeg.)</taxon>
    </lineage>
</organism>
<feature type="transmembrane region" description="Helical" evidence="6">
    <location>
        <begin position="14"/>
        <end position="37"/>
    </location>
</feature>
<feature type="transmembrane region" description="Helical" evidence="6">
    <location>
        <begin position="154"/>
        <end position="176"/>
    </location>
</feature>
<comment type="subcellular location">
    <subcellularLocation>
        <location evidence="1">Cell membrane</location>
        <topology evidence="1">Multi-pass membrane protein</topology>
    </subcellularLocation>
</comment>
<comment type="caution">
    <text evidence="8">The sequence shown here is derived from an EMBL/GenBank/DDBJ whole genome shotgun (WGS) entry which is preliminary data.</text>
</comment>
<evidence type="ECO:0000256" key="5">
    <source>
        <dbReference type="ARBA" id="ARBA00023136"/>
    </source>
</evidence>
<feature type="transmembrane region" description="Helical" evidence="6">
    <location>
        <begin position="182"/>
        <end position="200"/>
    </location>
</feature>
<evidence type="ECO:0000256" key="4">
    <source>
        <dbReference type="ARBA" id="ARBA00022989"/>
    </source>
</evidence>
<evidence type="ECO:0000313" key="8">
    <source>
        <dbReference type="EMBL" id="HIR05638.1"/>
    </source>
</evidence>